<dbReference type="OrthoDB" id="7307031at2"/>
<protein>
    <submittedName>
        <fullName evidence="2">Uncharacterized protein</fullName>
    </submittedName>
</protein>
<accession>A0A5A9GFE7</accession>
<feature type="region of interest" description="Disordered" evidence="1">
    <location>
        <begin position="267"/>
        <end position="287"/>
    </location>
</feature>
<evidence type="ECO:0000313" key="2">
    <source>
        <dbReference type="EMBL" id="KAA0593126.1"/>
    </source>
</evidence>
<sequence>MRDADRKISLREIIDRLPLGKRQRALAEESFDSMTEAEAKSTVDLYQEVADGLPAALAAVRRIRGIVTTFQATMPEATVTASPESAQHTPDTQTASERMRAIGSRYAKFKATVRMRPDEEHGTRTFNIGHYSGVRIESGQPLAIIRKDLVKASLAKNVKAKFTPNKNDAWRMAKQLCFSVRMRRDHDYDTFVDEVGNQWIIKRTEGVVDGYKVEAFRLLPKRATAIYEAMRGRRTRELIVAVRLNGETTHTIKSVSPEFLRHIGAKKSAHRKNAHLSSRRSPSTLTK</sequence>
<organism evidence="2 3">
    <name type="scientific">Azospirillum lipoferum</name>
    <dbReference type="NCBI Taxonomy" id="193"/>
    <lineage>
        <taxon>Bacteria</taxon>
        <taxon>Pseudomonadati</taxon>
        <taxon>Pseudomonadota</taxon>
        <taxon>Alphaproteobacteria</taxon>
        <taxon>Rhodospirillales</taxon>
        <taxon>Azospirillaceae</taxon>
        <taxon>Azospirillum</taxon>
    </lineage>
</organism>
<evidence type="ECO:0000256" key="1">
    <source>
        <dbReference type="SAM" id="MobiDB-lite"/>
    </source>
</evidence>
<dbReference type="Proteomes" id="UP000324927">
    <property type="component" value="Unassembled WGS sequence"/>
</dbReference>
<evidence type="ECO:0000313" key="3">
    <source>
        <dbReference type="Proteomes" id="UP000324927"/>
    </source>
</evidence>
<feature type="compositionally biased region" description="Basic residues" evidence="1">
    <location>
        <begin position="267"/>
        <end position="278"/>
    </location>
</feature>
<comment type="caution">
    <text evidence="2">The sequence shown here is derived from an EMBL/GenBank/DDBJ whole genome shotgun (WGS) entry which is preliminary data.</text>
</comment>
<dbReference type="AlphaFoldDB" id="A0A5A9GFE7"/>
<reference evidence="2 3" key="1">
    <citation type="submission" date="2019-08" db="EMBL/GenBank/DDBJ databases">
        <authorList>
            <person name="Grouzdev D."/>
            <person name="Tikhonova E."/>
            <person name="Kravchenko I."/>
        </authorList>
    </citation>
    <scope>NUCLEOTIDE SEQUENCE [LARGE SCALE GENOMIC DNA]</scope>
    <source>
        <strain evidence="2 3">59b</strain>
    </source>
</reference>
<dbReference type="EMBL" id="VTTN01000012">
    <property type="protein sequence ID" value="KAA0593126.1"/>
    <property type="molecule type" value="Genomic_DNA"/>
</dbReference>
<gene>
    <name evidence="2" type="ORF">FZ942_24615</name>
</gene>
<proteinExistence type="predicted"/>
<dbReference type="RefSeq" id="WP_149233724.1">
    <property type="nucleotide sequence ID" value="NZ_JALJXJ010000013.1"/>
</dbReference>
<keyword evidence="3" id="KW-1185">Reference proteome</keyword>
<name>A0A5A9GFE7_AZOLI</name>